<dbReference type="GO" id="GO:0000122">
    <property type="term" value="P:negative regulation of transcription by RNA polymerase II"/>
    <property type="evidence" value="ECO:0000318"/>
    <property type="project" value="GO_Central"/>
</dbReference>
<keyword evidence="5" id="KW-0862">Zinc</keyword>
<dbReference type="InterPro" id="IPR013087">
    <property type="entry name" value="Znf_C2H2_type"/>
</dbReference>
<dbReference type="WormBase" id="CBG07472">
    <property type="protein sequence ID" value="CBP41994"/>
    <property type="gene ID" value="WBGene00029509"/>
    <property type="gene designation" value="Cbr-ztf-14.2"/>
</dbReference>
<dbReference type="PANTHER" id="PTHR45718">
    <property type="entry name" value="TRANSCRIPTIONAL ACTIVATOR CUBITUS INTERRUPTUS"/>
    <property type="match status" value="1"/>
</dbReference>
<feature type="domain" description="C2H2-type" evidence="9">
    <location>
        <begin position="346"/>
        <end position="375"/>
    </location>
</feature>
<reference evidence="10 11" key="2">
    <citation type="journal article" date="2011" name="PLoS Genet.">
        <title>Caenorhabditis briggsae recombinant inbred line genotypes reveal inter-strain incompatibility and the evolution of recombination.</title>
        <authorList>
            <person name="Ross J.A."/>
            <person name="Koboldt D.C."/>
            <person name="Staisch J.E."/>
            <person name="Chamberlin H.M."/>
            <person name="Gupta B.P."/>
            <person name="Miller R.D."/>
            <person name="Baird S.E."/>
            <person name="Haag E.S."/>
        </authorList>
    </citation>
    <scope>NUCLEOTIDE SEQUENCE [LARGE SCALE GENOMIC DNA]</scope>
    <source>
        <strain evidence="10 11">AF16</strain>
    </source>
</reference>
<keyword evidence="11" id="KW-1185">Reference proteome</keyword>
<evidence type="ECO:0000256" key="4">
    <source>
        <dbReference type="ARBA" id="ARBA00022771"/>
    </source>
</evidence>
<dbReference type="GO" id="GO:0008270">
    <property type="term" value="F:zinc ion binding"/>
    <property type="evidence" value="ECO:0007669"/>
    <property type="project" value="UniProtKB-KW"/>
</dbReference>
<comment type="subcellular location">
    <subcellularLocation>
        <location evidence="1">Nucleus</location>
    </subcellularLocation>
</comment>
<keyword evidence="4 7" id="KW-0863">Zinc-finger</keyword>
<name>A8X4Q1_CAEBR</name>
<dbReference type="GO" id="GO:0000978">
    <property type="term" value="F:RNA polymerase II cis-regulatory region sequence-specific DNA binding"/>
    <property type="evidence" value="ECO:0000318"/>
    <property type="project" value="GO_Central"/>
</dbReference>
<evidence type="ECO:0000313" key="11">
    <source>
        <dbReference type="Proteomes" id="UP000008549"/>
    </source>
</evidence>
<evidence type="ECO:0000256" key="7">
    <source>
        <dbReference type="PROSITE-ProRule" id="PRU00042"/>
    </source>
</evidence>
<dbReference type="SUPFAM" id="SSF57667">
    <property type="entry name" value="beta-beta-alpha zinc fingers"/>
    <property type="match status" value="1"/>
</dbReference>
<evidence type="ECO:0000313" key="12">
    <source>
        <dbReference type="WormBase" id="CBG07472"/>
    </source>
</evidence>
<dbReference type="PROSITE" id="PS50157">
    <property type="entry name" value="ZINC_FINGER_C2H2_2"/>
    <property type="match status" value="3"/>
</dbReference>
<dbReference type="STRING" id="6238.A8X4Q1"/>
<reference evidence="10 11" key="1">
    <citation type="journal article" date="2003" name="PLoS Biol.">
        <title>The genome sequence of Caenorhabditis briggsae: a platform for comparative genomics.</title>
        <authorList>
            <person name="Stein L.D."/>
            <person name="Bao Z."/>
            <person name="Blasiar D."/>
            <person name="Blumenthal T."/>
            <person name="Brent M.R."/>
            <person name="Chen N."/>
            <person name="Chinwalla A."/>
            <person name="Clarke L."/>
            <person name="Clee C."/>
            <person name="Coghlan A."/>
            <person name="Coulson A."/>
            <person name="D'Eustachio P."/>
            <person name="Fitch D.H."/>
            <person name="Fulton L.A."/>
            <person name="Fulton R.E."/>
            <person name="Griffiths-Jones S."/>
            <person name="Harris T.W."/>
            <person name="Hillier L.W."/>
            <person name="Kamath R."/>
            <person name="Kuwabara P.E."/>
            <person name="Mardis E.R."/>
            <person name="Marra M.A."/>
            <person name="Miner T.L."/>
            <person name="Minx P."/>
            <person name="Mullikin J.C."/>
            <person name="Plumb R.W."/>
            <person name="Rogers J."/>
            <person name="Schein J.E."/>
            <person name="Sohrmann M."/>
            <person name="Spieth J."/>
            <person name="Stajich J.E."/>
            <person name="Wei C."/>
            <person name="Willey D."/>
            <person name="Wilson R.K."/>
            <person name="Durbin R."/>
            <person name="Waterston R.H."/>
        </authorList>
    </citation>
    <scope>NUCLEOTIDE SEQUENCE [LARGE SCALE GENOMIC DNA]</scope>
    <source>
        <strain evidence="10 11">AF16</strain>
    </source>
</reference>
<feature type="compositionally biased region" description="Basic residues" evidence="8">
    <location>
        <begin position="226"/>
        <end position="237"/>
    </location>
</feature>
<evidence type="ECO:0000313" key="10">
    <source>
        <dbReference type="EMBL" id="CAP27611.2"/>
    </source>
</evidence>
<keyword evidence="6" id="KW-0539">Nucleus</keyword>
<dbReference type="HOGENOM" id="CLU_596171_0_0_1"/>
<dbReference type="PANTHER" id="PTHR45718:SF4">
    <property type="entry name" value="TRANSCRIPTIONAL ACTIVATOR CUBITUS INTERRUPTUS"/>
    <property type="match status" value="1"/>
</dbReference>
<dbReference type="OMA" id="EDASIFC"/>
<gene>
    <name evidence="12" type="primary">ztf-14.2</name>
    <name evidence="10 12" type="ORF">CBG07472</name>
    <name evidence="10" type="ORF">CBG_07472</name>
</gene>
<sequence length="459" mass="52153">MFSSDVHRPHLYKISPNMTLNEYNATPSPPFTPPCYAPMTPVSFGSMYSNPDTPSSDLLSLSPNKSAEYSWLTANGSMNPPKVLLDTSTSRSYSSVFDDSGSSRSSSDVLSDYSDMYSRELMDYSTPTGIKIGAAPIFSHVLQQQQPVLAPLLSSTGEEHLNLINLAEKCKNNSTNGNGISIKQKLEQSIRERSMMKNDLLNIVKHPPILSPLPEDIMEINETPRVAKKSKKKKSRPRLSASGKPIGRPLGSFKVPQAEPSVKRRTSYVDDGVHNICLWKGCATEFTSSDVSVISLFYDHVKTHMAEYGHRLRVCHWDDCIREQRPFDAFYKVQVHIRTHTKETPFHCKAPGCLKSYKRLENLRAHALTHRELEHFTCSVCQKLFADREDCENHEKKQHASKNSRTFKKFKYFQNPYLCLSSQCVKRYADPSALKKHLKNNHPQLLPAYEAREYRQHLP</sequence>
<evidence type="ECO:0000259" key="9">
    <source>
        <dbReference type="PROSITE" id="PS50157"/>
    </source>
</evidence>
<feature type="domain" description="C2H2-type" evidence="9">
    <location>
        <begin position="417"/>
        <end position="447"/>
    </location>
</feature>
<evidence type="ECO:0000256" key="3">
    <source>
        <dbReference type="ARBA" id="ARBA00022737"/>
    </source>
</evidence>
<evidence type="ECO:0000256" key="5">
    <source>
        <dbReference type="ARBA" id="ARBA00022833"/>
    </source>
</evidence>
<dbReference type="Proteomes" id="UP000008549">
    <property type="component" value="Unassembled WGS sequence"/>
</dbReference>
<dbReference type="GO" id="GO:0000981">
    <property type="term" value="F:DNA-binding transcription factor activity, RNA polymerase II-specific"/>
    <property type="evidence" value="ECO:0000318"/>
    <property type="project" value="GO_Central"/>
</dbReference>
<dbReference type="SMART" id="SM00355">
    <property type="entry name" value="ZnF_C2H2"/>
    <property type="match status" value="4"/>
</dbReference>
<dbReference type="AlphaFoldDB" id="A8X4Q1"/>
<dbReference type="Gene3D" id="3.30.160.60">
    <property type="entry name" value="Classic Zinc Finger"/>
    <property type="match status" value="3"/>
</dbReference>
<evidence type="ECO:0000256" key="8">
    <source>
        <dbReference type="SAM" id="MobiDB-lite"/>
    </source>
</evidence>
<feature type="region of interest" description="Disordered" evidence="8">
    <location>
        <begin position="225"/>
        <end position="254"/>
    </location>
</feature>
<proteinExistence type="predicted"/>
<keyword evidence="2" id="KW-0479">Metal-binding</keyword>
<accession>A8X4Q1</accession>
<dbReference type="GO" id="GO:0005634">
    <property type="term" value="C:nucleus"/>
    <property type="evidence" value="ECO:0000318"/>
    <property type="project" value="GO_Central"/>
</dbReference>
<organism evidence="10 11">
    <name type="scientific">Caenorhabditis briggsae</name>
    <dbReference type="NCBI Taxonomy" id="6238"/>
    <lineage>
        <taxon>Eukaryota</taxon>
        <taxon>Metazoa</taxon>
        <taxon>Ecdysozoa</taxon>
        <taxon>Nematoda</taxon>
        <taxon>Chromadorea</taxon>
        <taxon>Rhabditida</taxon>
        <taxon>Rhabditina</taxon>
        <taxon>Rhabditomorpha</taxon>
        <taxon>Rhabditoidea</taxon>
        <taxon>Rhabditidae</taxon>
        <taxon>Peloderinae</taxon>
        <taxon>Caenorhabditis</taxon>
    </lineage>
</organism>
<keyword evidence="3" id="KW-0677">Repeat</keyword>
<dbReference type="InterPro" id="IPR043359">
    <property type="entry name" value="GLI-like"/>
</dbReference>
<dbReference type="GO" id="GO:0007417">
    <property type="term" value="P:central nervous system development"/>
    <property type="evidence" value="ECO:0000318"/>
    <property type="project" value="GO_Central"/>
</dbReference>
<evidence type="ECO:0000256" key="2">
    <source>
        <dbReference type="ARBA" id="ARBA00022723"/>
    </source>
</evidence>
<dbReference type="EMBL" id="HE601041">
    <property type="protein sequence ID" value="CAP27611.2"/>
    <property type="molecule type" value="Genomic_DNA"/>
</dbReference>
<dbReference type="Pfam" id="PF23561">
    <property type="entry name" value="zf-C2H2_15"/>
    <property type="match status" value="1"/>
</dbReference>
<dbReference type="eggNOG" id="KOG1721">
    <property type="taxonomic scope" value="Eukaryota"/>
</dbReference>
<protein>
    <submittedName>
        <fullName evidence="10">Protein CBG07472</fullName>
    </submittedName>
</protein>
<dbReference type="InterPro" id="IPR036236">
    <property type="entry name" value="Znf_C2H2_sf"/>
</dbReference>
<evidence type="ECO:0000256" key="6">
    <source>
        <dbReference type="ARBA" id="ARBA00023242"/>
    </source>
</evidence>
<dbReference type="InterPro" id="IPR056436">
    <property type="entry name" value="Znf-C2H2_ZIC1-5/GLI1-3-like"/>
</dbReference>
<dbReference type="InParanoid" id="A8X4Q1"/>
<feature type="domain" description="C2H2-type" evidence="9">
    <location>
        <begin position="376"/>
        <end position="404"/>
    </location>
</feature>
<evidence type="ECO:0000256" key="1">
    <source>
        <dbReference type="ARBA" id="ARBA00004123"/>
    </source>
</evidence>
<dbReference type="PROSITE" id="PS00028">
    <property type="entry name" value="ZINC_FINGER_C2H2_1"/>
    <property type="match status" value="3"/>
</dbReference>
<dbReference type="GO" id="GO:0045944">
    <property type="term" value="P:positive regulation of transcription by RNA polymerase II"/>
    <property type="evidence" value="ECO:0000318"/>
    <property type="project" value="GO_Central"/>
</dbReference>